<dbReference type="AlphaFoldDB" id="A0A2A6BDV0"/>
<keyword evidence="3" id="KW-1185">Reference proteome</keyword>
<sequence>MNRLNRRPSGTNKFDTKSPHKEKKRRTGLRTGERQGRLSPHKGIIGHNSRLRLTRLLRAAYSLTIYPSRRLSPPPPVYL</sequence>
<gene>
    <name evidence="2" type="primary">WBGene00283785</name>
</gene>
<organism evidence="2 3">
    <name type="scientific">Pristionchus pacificus</name>
    <name type="common">Parasitic nematode worm</name>
    <dbReference type="NCBI Taxonomy" id="54126"/>
    <lineage>
        <taxon>Eukaryota</taxon>
        <taxon>Metazoa</taxon>
        <taxon>Ecdysozoa</taxon>
        <taxon>Nematoda</taxon>
        <taxon>Chromadorea</taxon>
        <taxon>Rhabditida</taxon>
        <taxon>Rhabditina</taxon>
        <taxon>Diplogasteromorpha</taxon>
        <taxon>Diplogasteroidea</taxon>
        <taxon>Neodiplogasteridae</taxon>
        <taxon>Pristionchus</taxon>
    </lineage>
</organism>
<evidence type="ECO:0000313" key="2">
    <source>
        <dbReference type="EnsemblMetazoa" id="PPA45416.1"/>
    </source>
</evidence>
<accession>A0A2A6BDV0</accession>
<accession>A0A8R1V625</accession>
<reference evidence="2" key="2">
    <citation type="submission" date="2022-06" db="UniProtKB">
        <authorList>
            <consortium name="EnsemblMetazoa"/>
        </authorList>
    </citation>
    <scope>IDENTIFICATION</scope>
    <source>
        <strain evidence="2">PS312</strain>
    </source>
</reference>
<evidence type="ECO:0000313" key="3">
    <source>
        <dbReference type="Proteomes" id="UP000005239"/>
    </source>
</evidence>
<reference evidence="3" key="1">
    <citation type="journal article" date="2008" name="Nat. Genet.">
        <title>The Pristionchus pacificus genome provides a unique perspective on nematode lifestyle and parasitism.</title>
        <authorList>
            <person name="Dieterich C."/>
            <person name="Clifton S.W."/>
            <person name="Schuster L.N."/>
            <person name="Chinwalla A."/>
            <person name="Delehaunty K."/>
            <person name="Dinkelacker I."/>
            <person name="Fulton L."/>
            <person name="Fulton R."/>
            <person name="Godfrey J."/>
            <person name="Minx P."/>
            <person name="Mitreva M."/>
            <person name="Roeseler W."/>
            <person name="Tian H."/>
            <person name="Witte H."/>
            <person name="Yang S.P."/>
            <person name="Wilson R.K."/>
            <person name="Sommer R.J."/>
        </authorList>
    </citation>
    <scope>NUCLEOTIDE SEQUENCE [LARGE SCALE GENOMIC DNA]</scope>
    <source>
        <strain evidence="3">PS312</strain>
    </source>
</reference>
<feature type="region of interest" description="Disordered" evidence="1">
    <location>
        <begin position="1"/>
        <end position="46"/>
    </location>
</feature>
<proteinExistence type="predicted"/>
<dbReference type="EnsemblMetazoa" id="PPA45416.1">
    <property type="protein sequence ID" value="PPA45416.1"/>
    <property type="gene ID" value="WBGene00283785"/>
</dbReference>
<dbReference type="Proteomes" id="UP000005239">
    <property type="component" value="Unassembled WGS sequence"/>
</dbReference>
<evidence type="ECO:0000256" key="1">
    <source>
        <dbReference type="SAM" id="MobiDB-lite"/>
    </source>
</evidence>
<name>A0A2A6BDV0_PRIPA</name>
<protein>
    <submittedName>
        <fullName evidence="2">Uncharacterized protein</fullName>
    </submittedName>
</protein>